<reference evidence="2 3" key="1">
    <citation type="submission" date="2014-04" db="EMBL/GenBank/DDBJ databases">
        <authorList>
            <consortium name="DOE Joint Genome Institute"/>
            <person name="Kuo A."/>
            <person name="Kohler A."/>
            <person name="Costa M.D."/>
            <person name="Nagy L.G."/>
            <person name="Floudas D."/>
            <person name="Copeland A."/>
            <person name="Barry K.W."/>
            <person name="Cichocki N."/>
            <person name="Veneault-Fourrey C."/>
            <person name="LaButti K."/>
            <person name="Lindquist E.A."/>
            <person name="Lipzen A."/>
            <person name="Lundell T."/>
            <person name="Morin E."/>
            <person name="Murat C."/>
            <person name="Sun H."/>
            <person name="Tunlid A."/>
            <person name="Henrissat B."/>
            <person name="Grigoriev I.V."/>
            <person name="Hibbett D.S."/>
            <person name="Martin F."/>
            <person name="Nordberg H.P."/>
            <person name="Cantor M.N."/>
            <person name="Hua S.X."/>
        </authorList>
    </citation>
    <scope>NUCLEOTIDE SEQUENCE [LARGE SCALE GENOMIC DNA]</scope>
    <source>
        <strain evidence="2 3">Marx 270</strain>
    </source>
</reference>
<sequence>MPNSARMPEAWDAPTGFVARLTYRVICLCLIGQADLAIFWREIDEHDEWINLHARHRALSTLVLTLQAVVMAAAVVFLTTSPPVSFADYTDSKAYGAFSSAFVMSLAGIAFQFSSLGIFREVPRQILPADELLNSRRAILTYLLRFRFPYLFALLSLSFLTAGFMLAWPATFSYLIGLILFCGFIIVLSRCCLPADSWVVPVVAALFVLIMIAYFFVLSLVPMNIP</sequence>
<feature type="transmembrane region" description="Helical" evidence="1">
    <location>
        <begin position="174"/>
        <end position="193"/>
    </location>
</feature>
<keyword evidence="1" id="KW-0472">Membrane</keyword>
<dbReference type="OrthoDB" id="2641509at2759"/>
<evidence type="ECO:0000313" key="2">
    <source>
        <dbReference type="EMBL" id="KIO10872.1"/>
    </source>
</evidence>
<dbReference type="AlphaFoldDB" id="A0A0C3KMR4"/>
<proteinExistence type="predicted"/>
<keyword evidence="1" id="KW-0812">Transmembrane</keyword>
<feature type="transmembrane region" description="Helical" evidence="1">
    <location>
        <begin position="98"/>
        <end position="119"/>
    </location>
</feature>
<dbReference type="InParanoid" id="A0A0C3KMR4"/>
<feature type="transmembrane region" description="Helical" evidence="1">
    <location>
        <begin position="198"/>
        <end position="221"/>
    </location>
</feature>
<reference evidence="3" key="2">
    <citation type="submission" date="2015-01" db="EMBL/GenBank/DDBJ databases">
        <title>Evolutionary Origins and Diversification of the Mycorrhizal Mutualists.</title>
        <authorList>
            <consortium name="DOE Joint Genome Institute"/>
            <consortium name="Mycorrhizal Genomics Consortium"/>
            <person name="Kohler A."/>
            <person name="Kuo A."/>
            <person name="Nagy L.G."/>
            <person name="Floudas D."/>
            <person name="Copeland A."/>
            <person name="Barry K.W."/>
            <person name="Cichocki N."/>
            <person name="Veneault-Fourrey C."/>
            <person name="LaButti K."/>
            <person name="Lindquist E.A."/>
            <person name="Lipzen A."/>
            <person name="Lundell T."/>
            <person name="Morin E."/>
            <person name="Murat C."/>
            <person name="Riley R."/>
            <person name="Ohm R."/>
            <person name="Sun H."/>
            <person name="Tunlid A."/>
            <person name="Henrissat B."/>
            <person name="Grigoriev I.V."/>
            <person name="Hibbett D.S."/>
            <person name="Martin F."/>
        </authorList>
    </citation>
    <scope>NUCLEOTIDE SEQUENCE [LARGE SCALE GENOMIC DNA]</scope>
    <source>
        <strain evidence="3">Marx 270</strain>
    </source>
</reference>
<name>A0A0C3KMR4_PISTI</name>
<keyword evidence="3" id="KW-1185">Reference proteome</keyword>
<feature type="transmembrane region" description="Helical" evidence="1">
    <location>
        <begin position="148"/>
        <end position="168"/>
    </location>
</feature>
<evidence type="ECO:0000313" key="3">
    <source>
        <dbReference type="Proteomes" id="UP000054217"/>
    </source>
</evidence>
<dbReference type="HOGENOM" id="CLU_1225208_0_0_1"/>
<dbReference type="EMBL" id="KN831951">
    <property type="protein sequence ID" value="KIO10872.1"/>
    <property type="molecule type" value="Genomic_DNA"/>
</dbReference>
<feature type="transmembrane region" description="Helical" evidence="1">
    <location>
        <begin position="61"/>
        <end position="78"/>
    </location>
</feature>
<keyword evidence="1" id="KW-1133">Transmembrane helix</keyword>
<dbReference type="Proteomes" id="UP000054217">
    <property type="component" value="Unassembled WGS sequence"/>
</dbReference>
<organism evidence="2 3">
    <name type="scientific">Pisolithus tinctorius Marx 270</name>
    <dbReference type="NCBI Taxonomy" id="870435"/>
    <lineage>
        <taxon>Eukaryota</taxon>
        <taxon>Fungi</taxon>
        <taxon>Dikarya</taxon>
        <taxon>Basidiomycota</taxon>
        <taxon>Agaricomycotina</taxon>
        <taxon>Agaricomycetes</taxon>
        <taxon>Agaricomycetidae</taxon>
        <taxon>Boletales</taxon>
        <taxon>Sclerodermatineae</taxon>
        <taxon>Pisolithaceae</taxon>
        <taxon>Pisolithus</taxon>
    </lineage>
</organism>
<accession>A0A0C3KMR4</accession>
<evidence type="ECO:0000256" key="1">
    <source>
        <dbReference type="SAM" id="Phobius"/>
    </source>
</evidence>
<protein>
    <submittedName>
        <fullName evidence="2">Uncharacterized protein</fullName>
    </submittedName>
</protein>
<gene>
    <name evidence="2" type="ORF">M404DRAFT_995324</name>
</gene>